<proteinExistence type="predicted"/>
<gene>
    <name evidence="1" type="ORF">ABNX05_19625</name>
</gene>
<accession>A0ABV1MWE8</accession>
<dbReference type="Proteomes" id="UP001478862">
    <property type="component" value="Unassembled WGS sequence"/>
</dbReference>
<reference evidence="1 2" key="1">
    <citation type="submission" date="2024-06" db="EMBL/GenBank/DDBJ databases">
        <title>Lysinibacillus zambalefons sp. nov., a Novel Firmicute Isolated from the Poon Bato Zambales Hyperalkaline Spring.</title>
        <authorList>
            <person name="Aja J.A."/>
            <person name="Lazaro J.E.H."/>
            <person name="Llorin L.D."/>
            <person name="Lim K.R."/>
            <person name="Teodosio J."/>
            <person name="Dalisay D.S."/>
        </authorList>
    </citation>
    <scope>NUCLEOTIDE SEQUENCE [LARGE SCALE GENOMIC DNA]</scope>
    <source>
        <strain evidence="1 2">M3</strain>
    </source>
</reference>
<name>A0ABV1MWE8_9BACI</name>
<dbReference type="Gene3D" id="3.20.20.370">
    <property type="entry name" value="Glycoside hydrolase/deacetylase"/>
    <property type="match status" value="1"/>
</dbReference>
<dbReference type="SUPFAM" id="SSF88713">
    <property type="entry name" value="Glycoside hydrolase/deacetylase"/>
    <property type="match status" value="1"/>
</dbReference>
<protein>
    <submittedName>
        <fullName evidence="1">Polysaccharide deacetylase</fullName>
    </submittedName>
</protein>
<dbReference type="RefSeq" id="WP_349661244.1">
    <property type="nucleotide sequence ID" value="NZ_JBEGDG010000018.1"/>
</dbReference>
<keyword evidence="2" id="KW-1185">Reference proteome</keyword>
<sequence>MKDIVVMYHYIGDKENFKGSVPLEEKDFENQIELLSKYYEIVLPEEYNKNTSKPKCILSFDDATKDQYINAFRIMQKKGVPGYFTVMSGPLEDKIIPIFHLVHIVLSNYSDKEIFEMLMSKFHIENIHERSSYYSYEQDIFRRYNKYILNFILSEKESRLILEKLVIEKFGNLDTIINNYYMSINDLIKIKNAGMTIGVHCVNHLAYNGDPLSFYNLEIEPCKRFIYEKLHINPIWYTPAFGGGDQKQLMKEQLEYLLRVNNFKGVFTTNKGFNNGLADYWINRVDCNDKHFFENLRWK</sequence>
<organism evidence="1 2">
    <name type="scientific">Lysinibacillus zambalensis</name>
    <dbReference type="NCBI Taxonomy" id="3160866"/>
    <lineage>
        <taxon>Bacteria</taxon>
        <taxon>Bacillati</taxon>
        <taxon>Bacillota</taxon>
        <taxon>Bacilli</taxon>
        <taxon>Bacillales</taxon>
        <taxon>Bacillaceae</taxon>
        <taxon>Lysinibacillus</taxon>
    </lineage>
</organism>
<dbReference type="EMBL" id="JBEGDG010000018">
    <property type="protein sequence ID" value="MEQ6356843.1"/>
    <property type="molecule type" value="Genomic_DNA"/>
</dbReference>
<dbReference type="PANTHER" id="PTHR34216:SF3">
    <property type="entry name" value="POLY-BETA-1,6-N-ACETYL-D-GLUCOSAMINE N-DEACETYLASE"/>
    <property type="match status" value="1"/>
</dbReference>
<dbReference type="PANTHER" id="PTHR34216">
    <property type="match status" value="1"/>
</dbReference>
<comment type="caution">
    <text evidence="1">The sequence shown here is derived from an EMBL/GenBank/DDBJ whole genome shotgun (WGS) entry which is preliminary data.</text>
</comment>
<dbReference type="InterPro" id="IPR011330">
    <property type="entry name" value="Glyco_hydro/deAcase_b/a-brl"/>
</dbReference>
<evidence type="ECO:0000313" key="1">
    <source>
        <dbReference type="EMBL" id="MEQ6356843.1"/>
    </source>
</evidence>
<dbReference type="InterPro" id="IPR051398">
    <property type="entry name" value="Polysacch_Deacetylase"/>
</dbReference>
<evidence type="ECO:0000313" key="2">
    <source>
        <dbReference type="Proteomes" id="UP001478862"/>
    </source>
</evidence>